<dbReference type="EMBL" id="JXKA01000098">
    <property type="protein sequence ID" value="PCS08992.1"/>
    <property type="molecule type" value="Genomic_DNA"/>
</dbReference>
<evidence type="ECO:0000313" key="3">
    <source>
        <dbReference type="Proteomes" id="UP000218744"/>
    </source>
</evidence>
<gene>
    <name evidence="2" type="ORF">RU90_GL002623</name>
</gene>
<accession>A0A2A5S6B7</accession>
<feature type="compositionally biased region" description="Low complexity" evidence="1">
    <location>
        <begin position="40"/>
        <end position="50"/>
    </location>
</feature>
<dbReference type="Proteomes" id="UP000218744">
    <property type="component" value="Unassembled WGS sequence"/>
</dbReference>
<protein>
    <submittedName>
        <fullName evidence="2">Uncharacterized protein</fullName>
    </submittedName>
</protein>
<comment type="caution">
    <text evidence="2">The sequence shown here is derived from an EMBL/GenBank/DDBJ whole genome shotgun (WGS) entry which is preliminary data.</text>
</comment>
<organism evidence="2 3">
    <name type="scientific">Lactococcus lactis subsp. hordniae</name>
    <dbReference type="NCBI Taxonomy" id="203404"/>
    <lineage>
        <taxon>Bacteria</taxon>
        <taxon>Bacillati</taxon>
        <taxon>Bacillota</taxon>
        <taxon>Bacilli</taxon>
        <taxon>Lactobacillales</taxon>
        <taxon>Streptococcaceae</taxon>
        <taxon>Lactococcus</taxon>
    </lineage>
</organism>
<dbReference type="AlphaFoldDB" id="A0A2A5S6B7"/>
<sequence>MQQAIVADNESATHKDVTPDVTDDLVLEAVEETKTDVIEEQGAPEAPQEATKPETYEELPLL</sequence>
<name>A0A2A5S6B7_LACLH</name>
<evidence type="ECO:0000256" key="1">
    <source>
        <dbReference type="SAM" id="MobiDB-lite"/>
    </source>
</evidence>
<proteinExistence type="predicted"/>
<evidence type="ECO:0000313" key="2">
    <source>
        <dbReference type="EMBL" id="PCS08992.1"/>
    </source>
</evidence>
<feature type="region of interest" description="Disordered" evidence="1">
    <location>
        <begin position="35"/>
        <end position="62"/>
    </location>
</feature>
<reference evidence="2 3" key="1">
    <citation type="submission" date="2014-12" db="EMBL/GenBank/DDBJ databases">
        <title>Draft genome sequences of 10 type strains of Lactococcus.</title>
        <authorList>
            <person name="Sun Z."/>
            <person name="Zhong Z."/>
            <person name="Liu W."/>
            <person name="Zhang W."/>
            <person name="Zhang H."/>
        </authorList>
    </citation>
    <scope>NUCLEOTIDE SEQUENCE [LARGE SCALE GENOMIC DNA]</scope>
    <source>
        <strain evidence="2 3">DSM 20450</strain>
    </source>
</reference>